<sequence>MGRTIRARPTRVADRSGRRPSRPGGTRMIKKIVASSAAVLMLALAVPAFAGGAHCSGGKSAMAWNGACLQRTASGAVSVAEVAAGSPAAKAGLKAGDIVLAVNGKELSGGKCAASCSAGASCAPGSQVTYTVRRDGAKKDLKFTLVPMPEAATQKYASREGAFDATLAAMVLPAAR</sequence>
<dbReference type="AlphaFoldDB" id="A0A933W885"/>
<dbReference type="Pfam" id="PF13180">
    <property type="entry name" value="PDZ_2"/>
    <property type="match status" value="1"/>
</dbReference>
<feature type="domain" description="PDZ" evidence="2">
    <location>
        <begin position="77"/>
        <end position="109"/>
    </location>
</feature>
<organism evidence="3 4">
    <name type="scientific">Eiseniibacteriota bacterium</name>
    <dbReference type="NCBI Taxonomy" id="2212470"/>
    <lineage>
        <taxon>Bacteria</taxon>
        <taxon>Candidatus Eiseniibacteriota</taxon>
    </lineage>
</organism>
<gene>
    <name evidence="3" type="ORF">HZA61_04425</name>
</gene>
<accession>A0A933W885</accession>
<evidence type="ECO:0000259" key="2">
    <source>
        <dbReference type="PROSITE" id="PS50106"/>
    </source>
</evidence>
<name>A0A933W885_UNCEI</name>
<dbReference type="SUPFAM" id="SSF50156">
    <property type="entry name" value="PDZ domain-like"/>
    <property type="match status" value="1"/>
</dbReference>
<dbReference type="CDD" id="cd06779">
    <property type="entry name" value="cpPDZ_Deg_HtrA-like"/>
    <property type="match status" value="1"/>
</dbReference>
<protein>
    <submittedName>
        <fullName evidence="3">PDZ domain-containing protein</fullName>
    </submittedName>
</protein>
<feature type="region of interest" description="Disordered" evidence="1">
    <location>
        <begin position="1"/>
        <end position="26"/>
    </location>
</feature>
<comment type="caution">
    <text evidence="3">The sequence shown here is derived from an EMBL/GenBank/DDBJ whole genome shotgun (WGS) entry which is preliminary data.</text>
</comment>
<reference evidence="3" key="1">
    <citation type="submission" date="2020-07" db="EMBL/GenBank/DDBJ databases">
        <title>Huge and variable diversity of episymbiotic CPR bacteria and DPANN archaea in groundwater ecosystems.</title>
        <authorList>
            <person name="He C.Y."/>
            <person name="Keren R."/>
            <person name="Whittaker M."/>
            <person name="Farag I.F."/>
            <person name="Doudna J."/>
            <person name="Cate J.H.D."/>
            <person name="Banfield J.F."/>
        </authorList>
    </citation>
    <scope>NUCLEOTIDE SEQUENCE</scope>
    <source>
        <strain evidence="3">NC_groundwater_1813_Pr3_B-0.1um_71_17</strain>
    </source>
</reference>
<dbReference type="Proteomes" id="UP000696931">
    <property type="component" value="Unassembled WGS sequence"/>
</dbReference>
<evidence type="ECO:0000313" key="4">
    <source>
        <dbReference type="Proteomes" id="UP000696931"/>
    </source>
</evidence>
<dbReference type="InterPro" id="IPR036034">
    <property type="entry name" value="PDZ_sf"/>
</dbReference>
<dbReference type="InterPro" id="IPR001478">
    <property type="entry name" value="PDZ"/>
</dbReference>
<proteinExistence type="predicted"/>
<evidence type="ECO:0000256" key="1">
    <source>
        <dbReference type="SAM" id="MobiDB-lite"/>
    </source>
</evidence>
<dbReference type="EMBL" id="JACRIW010000033">
    <property type="protein sequence ID" value="MBI5168716.1"/>
    <property type="molecule type" value="Genomic_DNA"/>
</dbReference>
<dbReference type="Gene3D" id="2.30.42.10">
    <property type="match status" value="1"/>
</dbReference>
<dbReference type="SMART" id="SM00228">
    <property type="entry name" value="PDZ"/>
    <property type="match status" value="1"/>
</dbReference>
<evidence type="ECO:0000313" key="3">
    <source>
        <dbReference type="EMBL" id="MBI5168716.1"/>
    </source>
</evidence>
<dbReference type="PROSITE" id="PS50106">
    <property type="entry name" value="PDZ"/>
    <property type="match status" value="1"/>
</dbReference>